<keyword evidence="2" id="KW-0812">Transmembrane</keyword>
<name>A0A1Q5PLM9_9ACTO</name>
<feature type="region of interest" description="Disordered" evidence="1">
    <location>
        <begin position="82"/>
        <end position="183"/>
    </location>
</feature>
<organism evidence="3 4">
    <name type="scientific">Boudabousia liubingyangii</name>
    <dbReference type="NCBI Taxonomy" id="1921764"/>
    <lineage>
        <taxon>Bacteria</taxon>
        <taxon>Bacillati</taxon>
        <taxon>Actinomycetota</taxon>
        <taxon>Actinomycetes</taxon>
        <taxon>Actinomycetales</taxon>
        <taxon>Actinomycetaceae</taxon>
        <taxon>Boudabousia</taxon>
    </lineage>
</organism>
<keyword evidence="4" id="KW-1185">Reference proteome</keyword>
<comment type="caution">
    <text evidence="3">The sequence shown here is derived from an EMBL/GenBank/DDBJ whole genome shotgun (WGS) entry which is preliminary data.</text>
</comment>
<feature type="transmembrane region" description="Helical" evidence="2">
    <location>
        <begin position="37"/>
        <end position="59"/>
    </location>
</feature>
<evidence type="ECO:0008006" key="5">
    <source>
        <dbReference type="Google" id="ProtNLM"/>
    </source>
</evidence>
<feature type="compositionally biased region" description="Polar residues" evidence="1">
    <location>
        <begin position="147"/>
        <end position="157"/>
    </location>
</feature>
<proteinExistence type="predicted"/>
<feature type="compositionally biased region" description="Polar residues" evidence="1">
    <location>
        <begin position="172"/>
        <end position="183"/>
    </location>
</feature>
<protein>
    <recommendedName>
        <fullName evidence="5">Cardiolipin synthase N-terminal domain-containing protein</fullName>
    </recommendedName>
</protein>
<dbReference type="STRING" id="1921764.BSR28_05765"/>
<accession>A0A1Q5PLM9</accession>
<dbReference type="RefSeq" id="WP_073709321.1">
    <property type="nucleotide sequence ID" value="NZ_MQSV01000003.1"/>
</dbReference>
<dbReference type="OrthoDB" id="3298527at2"/>
<evidence type="ECO:0000256" key="1">
    <source>
        <dbReference type="SAM" id="MobiDB-lite"/>
    </source>
</evidence>
<dbReference type="Proteomes" id="UP000186785">
    <property type="component" value="Unassembled WGS sequence"/>
</dbReference>
<evidence type="ECO:0000256" key="2">
    <source>
        <dbReference type="SAM" id="Phobius"/>
    </source>
</evidence>
<sequence>MPRVILIVGLVVLALYALIECAMTDSEKMPAKLPKPMWIMIILLTATFALGPLAWIVLLRIERHKEGEKSPTPLDLAREIGIQKPAVEESHQPLGPDDDPEYLARIERELMRQKLQEQRDQQKAAERRQRASEQSKTEDSDADAQGPESQDSNTPNPQAEPESDRPADSETDSQSNADTDSDN</sequence>
<feature type="compositionally biased region" description="Basic and acidic residues" evidence="1">
    <location>
        <begin position="102"/>
        <end position="139"/>
    </location>
</feature>
<evidence type="ECO:0000313" key="4">
    <source>
        <dbReference type="Proteomes" id="UP000186785"/>
    </source>
</evidence>
<dbReference type="AlphaFoldDB" id="A0A1Q5PLM9"/>
<dbReference type="EMBL" id="MQSV01000003">
    <property type="protein sequence ID" value="OKL47961.1"/>
    <property type="molecule type" value="Genomic_DNA"/>
</dbReference>
<keyword evidence="2" id="KW-1133">Transmembrane helix</keyword>
<reference evidence="3 4" key="1">
    <citation type="submission" date="2016-11" db="EMBL/GenBank/DDBJ databases">
        <title>Actinomyces gypaetusis sp. nov. isolated from the vulture Gypaetus barbatus in Qinghai Tibet Plateau China.</title>
        <authorList>
            <person name="Meng X."/>
        </authorList>
    </citation>
    <scope>NUCLEOTIDE SEQUENCE [LARGE SCALE GENOMIC DNA]</scope>
    <source>
        <strain evidence="3 4">VUL4_2</strain>
    </source>
</reference>
<gene>
    <name evidence="3" type="ORF">BSR29_05635</name>
</gene>
<evidence type="ECO:0000313" key="3">
    <source>
        <dbReference type="EMBL" id="OKL47961.1"/>
    </source>
</evidence>
<keyword evidence="2" id="KW-0472">Membrane</keyword>